<evidence type="ECO:0000313" key="2">
    <source>
        <dbReference type="EMBL" id="KAF6833763.1"/>
    </source>
</evidence>
<proteinExistence type="predicted"/>
<feature type="region of interest" description="Disordered" evidence="1">
    <location>
        <begin position="48"/>
        <end position="72"/>
    </location>
</feature>
<reference evidence="2" key="1">
    <citation type="journal article" date="2020" name="Phytopathology">
        <title>Genome Sequence Resources of Colletotrichum truncatum, C. plurivorum, C. musicola, and C. sojae: Four Species Pathogenic to Soybean (Glycine max).</title>
        <authorList>
            <person name="Rogerio F."/>
            <person name="Boufleur T.R."/>
            <person name="Ciampi-Guillardi M."/>
            <person name="Sukno S.A."/>
            <person name="Thon M.R."/>
            <person name="Massola Junior N.S."/>
            <person name="Baroncelli R."/>
        </authorList>
    </citation>
    <scope>NUCLEOTIDE SEQUENCE</scope>
    <source>
        <strain evidence="2">LFN00145</strain>
    </source>
</reference>
<dbReference type="Proteomes" id="UP000654918">
    <property type="component" value="Unassembled WGS sequence"/>
</dbReference>
<protein>
    <submittedName>
        <fullName evidence="2">Uncharacterized protein</fullName>
    </submittedName>
</protein>
<keyword evidence="3" id="KW-1185">Reference proteome</keyword>
<dbReference type="AlphaFoldDB" id="A0A8H6NI60"/>
<sequence length="164" mass="17797">MLITASSQKLIAPEPTRSVLKSFTVTGRLSPLSPHTVLAVRCRDVFDRPETPGQDRLSPQPEAPPFGPRASASAAIVRGHEFGSQSAQHTQPAIRLHVSVATGKARVLPTAKETMRHGMNPTDIVTARCVYYQFGQRLPMYPSPRSVSITLDVGRGTSKAYFSS</sequence>
<evidence type="ECO:0000256" key="1">
    <source>
        <dbReference type="SAM" id="MobiDB-lite"/>
    </source>
</evidence>
<evidence type="ECO:0000313" key="3">
    <source>
        <dbReference type="Proteomes" id="UP000654918"/>
    </source>
</evidence>
<dbReference type="EMBL" id="WIGO01000055">
    <property type="protein sequence ID" value="KAF6833763.1"/>
    <property type="molecule type" value="Genomic_DNA"/>
</dbReference>
<accession>A0A8H6NI60</accession>
<comment type="caution">
    <text evidence="2">The sequence shown here is derived from an EMBL/GenBank/DDBJ whole genome shotgun (WGS) entry which is preliminary data.</text>
</comment>
<organism evidence="2 3">
    <name type="scientific">Colletotrichum plurivorum</name>
    <dbReference type="NCBI Taxonomy" id="2175906"/>
    <lineage>
        <taxon>Eukaryota</taxon>
        <taxon>Fungi</taxon>
        <taxon>Dikarya</taxon>
        <taxon>Ascomycota</taxon>
        <taxon>Pezizomycotina</taxon>
        <taxon>Sordariomycetes</taxon>
        <taxon>Hypocreomycetidae</taxon>
        <taxon>Glomerellales</taxon>
        <taxon>Glomerellaceae</taxon>
        <taxon>Colletotrichum</taxon>
        <taxon>Colletotrichum orchidearum species complex</taxon>
    </lineage>
</organism>
<gene>
    <name evidence="2" type="ORF">CPLU01_05361</name>
</gene>
<name>A0A8H6NI60_9PEZI</name>